<evidence type="ECO:0000313" key="3">
    <source>
        <dbReference type="Proteomes" id="UP001595912"/>
    </source>
</evidence>
<dbReference type="InterPro" id="IPR000182">
    <property type="entry name" value="GNAT_dom"/>
</dbReference>
<feature type="domain" description="N-acetyltransferase" evidence="1">
    <location>
        <begin position="16"/>
        <end position="155"/>
    </location>
</feature>
<gene>
    <name evidence="2" type="ORF">ACFPIJ_10725</name>
</gene>
<sequence length="193" mass="21165">MPLTPALTVLEGRFVRLEPLAQSHVPALFAAGGRDDEVWRWLSAPTPHTEADLHDIVARRLTDVTDGKRVAFAVVGREAGAAIGTTNLHSWHRADGRIEIGGTWFGRKWWRTAANTETKLLTMTYAFETLGYAAVVWRISAGNLRSREAITRIGATLIGPEPEAAGPSLLLYAISQAEWPAAKTRLSERLARS</sequence>
<dbReference type="InterPro" id="IPR016181">
    <property type="entry name" value="Acyl_CoA_acyltransferase"/>
</dbReference>
<accession>A0ABV9VTQ1</accession>
<dbReference type="Proteomes" id="UP001595912">
    <property type="component" value="Unassembled WGS sequence"/>
</dbReference>
<dbReference type="EMBL" id="JBHSIU010000011">
    <property type="protein sequence ID" value="MFC4998307.1"/>
    <property type="molecule type" value="Genomic_DNA"/>
</dbReference>
<dbReference type="Gene3D" id="3.40.630.30">
    <property type="match status" value="1"/>
</dbReference>
<dbReference type="PANTHER" id="PTHR43610">
    <property type="entry name" value="BLL6696 PROTEIN"/>
    <property type="match status" value="1"/>
</dbReference>
<evidence type="ECO:0000259" key="1">
    <source>
        <dbReference type="Pfam" id="PF13302"/>
    </source>
</evidence>
<evidence type="ECO:0000313" key="2">
    <source>
        <dbReference type="EMBL" id="MFC4998307.1"/>
    </source>
</evidence>
<dbReference type="PANTHER" id="PTHR43610:SF1">
    <property type="entry name" value="N-ACETYLTRANSFERASE DOMAIN-CONTAINING PROTEIN"/>
    <property type="match status" value="1"/>
</dbReference>
<dbReference type="Pfam" id="PF13302">
    <property type="entry name" value="Acetyltransf_3"/>
    <property type="match status" value="1"/>
</dbReference>
<name>A0ABV9VTQ1_9ACTN</name>
<keyword evidence="2" id="KW-0012">Acyltransferase</keyword>
<comment type="caution">
    <text evidence="2">The sequence shown here is derived from an EMBL/GenBank/DDBJ whole genome shotgun (WGS) entry which is preliminary data.</text>
</comment>
<proteinExistence type="predicted"/>
<dbReference type="EC" id="2.3.-.-" evidence="2"/>
<dbReference type="SUPFAM" id="SSF55729">
    <property type="entry name" value="Acyl-CoA N-acyltransferases (Nat)"/>
    <property type="match status" value="1"/>
</dbReference>
<protein>
    <submittedName>
        <fullName evidence="2">GNAT family N-acetyltransferase</fullName>
        <ecNumber evidence="2">2.3.-.-</ecNumber>
    </submittedName>
</protein>
<dbReference type="GO" id="GO:0016746">
    <property type="term" value="F:acyltransferase activity"/>
    <property type="evidence" value="ECO:0007669"/>
    <property type="project" value="UniProtKB-KW"/>
</dbReference>
<reference evidence="3" key="1">
    <citation type="journal article" date="2019" name="Int. J. Syst. Evol. Microbiol.">
        <title>The Global Catalogue of Microorganisms (GCM) 10K type strain sequencing project: providing services to taxonomists for standard genome sequencing and annotation.</title>
        <authorList>
            <consortium name="The Broad Institute Genomics Platform"/>
            <consortium name="The Broad Institute Genome Sequencing Center for Infectious Disease"/>
            <person name="Wu L."/>
            <person name="Ma J."/>
        </authorList>
    </citation>
    <scope>NUCLEOTIDE SEQUENCE [LARGE SCALE GENOMIC DNA]</scope>
    <source>
        <strain evidence="3">CGMCC 4.7152</strain>
    </source>
</reference>
<keyword evidence="3" id="KW-1185">Reference proteome</keyword>
<dbReference type="RefSeq" id="WP_380114562.1">
    <property type="nucleotide sequence ID" value="NZ_JBHSIU010000011.1"/>
</dbReference>
<keyword evidence="2" id="KW-0808">Transferase</keyword>
<organism evidence="2 3">
    <name type="scientific">Dactylosporangium cerinum</name>
    <dbReference type="NCBI Taxonomy" id="1434730"/>
    <lineage>
        <taxon>Bacteria</taxon>
        <taxon>Bacillati</taxon>
        <taxon>Actinomycetota</taxon>
        <taxon>Actinomycetes</taxon>
        <taxon>Micromonosporales</taxon>
        <taxon>Micromonosporaceae</taxon>
        <taxon>Dactylosporangium</taxon>
    </lineage>
</organism>